<gene>
    <name evidence="5" type="ORF">PV08_05858</name>
</gene>
<dbReference type="GeneID" id="27332941"/>
<dbReference type="EC" id="3.1.1.-" evidence="3"/>
<keyword evidence="3" id="KW-0732">Signal</keyword>
<evidence type="ECO:0000256" key="2">
    <source>
        <dbReference type="ARBA" id="ARBA00022801"/>
    </source>
</evidence>
<name>A0A0D2B9Y0_9EURO</name>
<proteinExistence type="inferred from homology"/>
<sequence>MFQVLRTLFVLASSLAIVAVQAQGPSGGLAVTAETGTYVGLINGTTPNVRQFLNVPFALPPTGRRRWLPPVKVATNSSTLMDATTFPPSCPQYLSAGLSVYNEIVPEFVIPAGPYPPNAGAMPPTTAEDCLSLAIWAPTGNASRGFNNGGINIQYQLPHHWVQRTQAHIVVTINYRVGIMGFPNAAGLESQNLGILDQRMALEWVRDNIAAFGGDPSRITLWGQSAGAMSVDFHNFAFHDDPIAKGLFMESGTAFLQDSSTDSKHSNFTFVASHLGCGGLNASAEIECMRDVPVEEIVNFVGHRGDNKTTPALDFGPVADEKIIFSNYTQRYKQGLVAKIPAIVGNAADEGSGLTPYTNVTTGPNATLAIQTTLDSFICPSHKTSDYREQNNLPTYRYLYAGNFSNISPLPWMGAYHDTDLPMLFGTYDDFRGAGPEYESLVSQKLQDLVLLFMEDPATGPKDLGWQGYSSGQMLRFAADGVVAKNVSVQTVDGVCTGLGGLN</sequence>
<dbReference type="InterPro" id="IPR050309">
    <property type="entry name" value="Type-B_Carboxylest/Lipase"/>
</dbReference>
<dbReference type="SUPFAM" id="SSF53474">
    <property type="entry name" value="alpha/beta-Hydrolases"/>
    <property type="match status" value="1"/>
</dbReference>
<feature type="domain" description="Carboxylesterase type B" evidence="4">
    <location>
        <begin position="31"/>
        <end position="359"/>
    </location>
</feature>
<dbReference type="VEuPathDB" id="FungiDB:PV08_05858"/>
<dbReference type="Pfam" id="PF00135">
    <property type="entry name" value="COesterase"/>
    <property type="match status" value="1"/>
</dbReference>
<dbReference type="ESTHER" id="9euro-a0a0d2b9y0">
    <property type="family name" value="Fungal_carboxylesterase_lipase"/>
</dbReference>
<feature type="chain" id="PRO_5005112847" description="Carboxylic ester hydrolase" evidence="3">
    <location>
        <begin position="23"/>
        <end position="503"/>
    </location>
</feature>
<dbReference type="InterPro" id="IPR029058">
    <property type="entry name" value="AB_hydrolase_fold"/>
</dbReference>
<evidence type="ECO:0000256" key="3">
    <source>
        <dbReference type="RuleBase" id="RU361235"/>
    </source>
</evidence>
<dbReference type="PROSITE" id="PS00122">
    <property type="entry name" value="CARBOXYLESTERASE_B_1"/>
    <property type="match status" value="1"/>
</dbReference>
<reference evidence="5 6" key="1">
    <citation type="submission" date="2015-01" db="EMBL/GenBank/DDBJ databases">
        <title>The Genome Sequence of Exophiala spinifera CBS89968.</title>
        <authorList>
            <consortium name="The Broad Institute Genomics Platform"/>
            <person name="Cuomo C."/>
            <person name="de Hoog S."/>
            <person name="Gorbushina A."/>
            <person name="Stielow B."/>
            <person name="Teixiera M."/>
            <person name="Abouelleil A."/>
            <person name="Chapman S.B."/>
            <person name="Priest M."/>
            <person name="Young S.K."/>
            <person name="Wortman J."/>
            <person name="Nusbaum C."/>
            <person name="Birren B."/>
        </authorList>
    </citation>
    <scope>NUCLEOTIDE SEQUENCE [LARGE SCALE GENOMIC DNA]</scope>
    <source>
        <strain evidence="5 6">CBS 89968</strain>
    </source>
</reference>
<evidence type="ECO:0000313" key="6">
    <source>
        <dbReference type="Proteomes" id="UP000053328"/>
    </source>
</evidence>
<dbReference type="Proteomes" id="UP000053328">
    <property type="component" value="Unassembled WGS sequence"/>
</dbReference>
<dbReference type="RefSeq" id="XP_016236024.1">
    <property type="nucleotide sequence ID" value="XM_016380197.1"/>
</dbReference>
<dbReference type="PANTHER" id="PTHR11559">
    <property type="entry name" value="CARBOXYLESTERASE"/>
    <property type="match status" value="1"/>
</dbReference>
<keyword evidence="2 3" id="KW-0378">Hydrolase</keyword>
<evidence type="ECO:0000256" key="1">
    <source>
        <dbReference type="ARBA" id="ARBA00005964"/>
    </source>
</evidence>
<dbReference type="GO" id="GO:0016787">
    <property type="term" value="F:hydrolase activity"/>
    <property type="evidence" value="ECO:0007669"/>
    <property type="project" value="UniProtKB-KW"/>
</dbReference>
<organism evidence="5 6">
    <name type="scientific">Exophiala spinifera</name>
    <dbReference type="NCBI Taxonomy" id="91928"/>
    <lineage>
        <taxon>Eukaryota</taxon>
        <taxon>Fungi</taxon>
        <taxon>Dikarya</taxon>
        <taxon>Ascomycota</taxon>
        <taxon>Pezizomycotina</taxon>
        <taxon>Eurotiomycetes</taxon>
        <taxon>Chaetothyriomycetidae</taxon>
        <taxon>Chaetothyriales</taxon>
        <taxon>Herpotrichiellaceae</taxon>
        <taxon>Exophiala</taxon>
    </lineage>
</organism>
<accession>A0A0D2B9Y0</accession>
<dbReference type="STRING" id="91928.A0A0D2B9Y0"/>
<keyword evidence="6" id="KW-1185">Reference proteome</keyword>
<protein>
    <recommendedName>
        <fullName evidence="3">Carboxylic ester hydrolase</fullName>
        <ecNumber evidence="3">3.1.1.-</ecNumber>
    </recommendedName>
</protein>
<evidence type="ECO:0000313" key="5">
    <source>
        <dbReference type="EMBL" id="KIW15808.1"/>
    </source>
</evidence>
<dbReference type="InterPro" id="IPR019826">
    <property type="entry name" value="Carboxylesterase_B_AS"/>
</dbReference>
<evidence type="ECO:0000259" key="4">
    <source>
        <dbReference type="Pfam" id="PF00135"/>
    </source>
</evidence>
<comment type="similarity">
    <text evidence="1 3">Belongs to the type-B carboxylesterase/lipase family.</text>
</comment>
<dbReference type="EMBL" id="KN847495">
    <property type="protein sequence ID" value="KIW15808.1"/>
    <property type="molecule type" value="Genomic_DNA"/>
</dbReference>
<dbReference type="Gene3D" id="3.40.50.1820">
    <property type="entry name" value="alpha/beta hydrolase"/>
    <property type="match status" value="2"/>
</dbReference>
<dbReference type="InterPro" id="IPR002018">
    <property type="entry name" value="CarbesteraseB"/>
</dbReference>
<dbReference type="HOGENOM" id="CLU_006586_15_1_1"/>
<dbReference type="AlphaFoldDB" id="A0A0D2B9Y0"/>
<feature type="signal peptide" evidence="3">
    <location>
        <begin position="1"/>
        <end position="22"/>
    </location>
</feature>
<dbReference type="OrthoDB" id="408631at2759"/>